<dbReference type="InterPro" id="IPR004033">
    <property type="entry name" value="UbiE/COQ5_MeTrFase"/>
</dbReference>
<gene>
    <name evidence="4" type="ORF">METZ01_LOCUS23641</name>
</gene>
<dbReference type="InterPro" id="IPR029063">
    <property type="entry name" value="SAM-dependent_MTases_sf"/>
</dbReference>
<evidence type="ECO:0000256" key="1">
    <source>
        <dbReference type="ARBA" id="ARBA00022603"/>
    </source>
</evidence>
<dbReference type="Pfam" id="PF01209">
    <property type="entry name" value="Ubie_methyltran"/>
    <property type="match status" value="1"/>
</dbReference>
<dbReference type="PANTHER" id="PTHR43591">
    <property type="entry name" value="METHYLTRANSFERASE"/>
    <property type="match status" value="1"/>
</dbReference>
<dbReference type="GO" id="GO:0032259">
    <property type="term" value="P:methylation"/>
    <property type="evidence" value="ECO:0007669"/>
    <property type="project" value="UniProtKB-KW"/>
</dbReference>
<dbReference type="HAMAP" id="MF_01813">
    <property type="entry name" value="MenG_UbiE_methyltr"/>
    <property type="match status" value="1"/>
</dbReference>
<evidence type="ECO:0000256" key="2">
    <source>
        <dbReference type="ARBA" id="ARBA00022679"/>
    </source>
</evidence>
<name>A0A381PXQ5_9ZZZZ</name>
<dbReference type="CDD" id="cd02440">
    <property type="entry name" value="AdoMet_MTases"/>
    <property type="match status" value="1"/>
</dbReference>
<dbReference type="PANTHER" id="PTHR43591:SF24">
    <property type="entry name" value="2-METHOXY-6-POLYPRENYL-1,4-BENZOQUINOL METHYLASE, MITOCHONDRIAL"/>
    <property type="match status" value="1"/>
</dbReference>
<evidence type="ECO:0000256" key="3">
    <source>
        <dbReference type="ARBA" id="ARBA00022691"/>
    </source>
</evidence>
<dbReference type="PROSITE" id="PS51608">
    <property type="entry name" value="SAM_MT_UBIE"/>
    <property type="match status" value="1"/>
</dbReference>
<reference evidence="4" key="1">
    <citation type="submission" date="2018-05" db="EMBL/GenBank/DDBJ databases">
        <authorList>
            <person name="Lanie J.A."/>
            <person name="Ng W.-L."/>
            <person name="Kazmierczak K.M."/>
            <person name="Andrzejewski T.M."/>
            <person name="Davidsen T.M."/>
            <person name="Wayne K.J."/>
            <person name="Tettelin H."/>
            <person name="Glass J.I."/>
            <person name="Rusch D."/>
            <person name="Podicherti R."/>
            <person name="Tsui H.-C.T."/>
            <person name="Winkler M.E."/>
        </authorList>
    </citation>
    <scope>NUCLEOTIDE SEQUENCE</scope>
</reference>
<protein>
    <submittedName>
        <fullName evidence="4">Uncharacterized protein</fullName>
    </submittedName>
</protein>
<sequence length="240" mass="26638">VNFGHDIVEPDEKTRRVGNVFRTVADRYDVMNDLMSFGLHRLFKRIAIEASSLRPGSRVLDVAGGTGDLCALLADVVGREGQVILLDINESMTNVGRDKLINSGYAWVQSTVADAENLPFPDGYFDAITIAFGLRNMTNKDRALTECHRALKPGGTLVILEFSKTNHPVLKRAYRLYQQSWPIAGQLIAGDSAPYRYLIESIDVHPNQSELNCIIEQAGFHEVRYDNLLGGLVAIHRGVK</sequence>
<keyword evidence="2" id="KW-0808">Transferase</keyword>
<keyword evidence="1" id="KW-0489">Methyltransferase</keyword>
<dbReference type="AlphaFoldDB" id="A0A381PXQ5"/>
<feature type="non-terminal residue" evidence="4">
    <location>
        <position position="1"/>
    </location>
</feature>
<organism evidence="4">
    <name type="scientific">marine metagenome</name>
    <dbReference type="NCBI Taxonomy" id="408172"/>
    <lineage>
        <taxon>unclassified sequences</taxon>
        <taxon>metagenomes</taxon>
        <taxon>ecological metagenomes</taxon>
    </lineage>
</organism>
<dbReference type="NCBIfam" id="TIGR01934">
    <property type="entry name" value="MenG_MenH_UbiE"/>
    <property type="match status" value="1"/>
</dbReference>
<accession>A0A381PXQ5</accession>
<dbReference type="GO" id="GO:0008425">
    <property type="term" value="F:2-methoxy-6-polyprenyl-1,4-benzoquinol methyltransferase activity"/>
    <property type="evidence" value="ECO:0007669"/>
    <property type="project" value="TreeGrafter"/>
</dbReference>
<evidence type="ECO:0000313" key="4">
    <source>
        <dbReference type="EMBL" id="SUZ70787.1"/>
    </source>
</evidence>
<dbReference type="SUPFAM" id="SSF53335">
    <property type="entry name" value="S-adenosyl-L-methionine-dependent methyltransferases"/>
    <property type="match status" value="1"/>
</dbReference>
<proteinExistence type="inferred from homology"/>
<keyword evidence="3" id="KW-0949">S-adenosyl-L-methionine</keyword>
<dbReference type="Gene3D" id="3.40.50.150">
    <property type="entry name" value="Vaccinia Virus protein VP39"/>
    <property type="match status" value="1"/>
</dbReference>
<dbReference type="EMBL" id="UINC01001101">
    <property type="protein sequence ID" value="SUZ70787.1"/>
    <property type="molecule type" value="Genomic_DNA"/>
</dbReference>